<name>A0AA36JAE4_9DINO</name>
<dbReference type="InterPro" id="IPR001054">
    <property type="entry name" value="A/G_cyclase"/>
</dbReference>
<feature type="chain" id="PRO_5041395908" description="Guanylate cyclase domain-containing protein" evidence="1">
    <location>
        <begin position="26"/>
        <end position="352"/>
    </location>
</feature>
<comment type="caution">
    <text evidence="3">The sequence shown here is derived from an EMBL/GenBank/DDBJ whole genome shotgun (WGS) entry which is preliminary data.</text>
</comment>
<evidence type="ECO:0000313" key="3">
    <source>
        <dbReference type="EMBL" id="CAJ1402086.1"/>
    </source>
</evidence>
<dbReference type="PROSITE" id="PS50125">
    <property type="entry name" value="GUANYLATE_CYCLASE_2"/>
    <property type="match status" value="1"/>
</dbReference>
<feature type="signal peptide" evidence="1">
    <location>
        <begin position="1"/>
        <end position="25"/>
    </location>
</feature>
<feature type="domain" description="Guanylate cyclase" evidence="2">
    <location>
        <begin position="160"/>
        <end position="291"/>
    </location>
</feature>
<dbReference type="EMBL" id="CAUJNA010003438">
    <property type="protein sequence ID" value="CAJ1402086.1"/>
    <property type="molecule type" value="Genomic_DNA"/>
</dbReference>
<reference evidence="3" key="1">
    <citation type="submission" date="2023-08" db="EMBL/GenBank/DDBJ databases">
        <authorList>
            <person name="Chen Y."/>
            <person name="Shah S."/>
            <person name="Dougan E. K."/>
            <person name="Thang M."/>
            <person name="Chan C."/>
        </authorList>
    </citation>
    <scope>NUCLEOTIDE SEQUENCE</scope>
</reference>
<dbReference type="AlphaFoldDB" id="A0AA36JAE4"/>
<dbReference type="Gene3D" id="3.30.70.1230">
    <property type="entry name" value="Nucleotide cyclase"/>
    <property type="match status" value="1"/>
</dbReference>
<dbReference type="PANTHER" id="PTHR45655">
    <property type="entry name" value="GUANYLATE CYCLASE SOLUBLE SUBUNIT BETA-2"/>
    <property type="match status" value="1"/>
</dbReference>
<dbReference type="CDD" id="cd07302">
    <property type="entry name" value="CHD"/>
    <property type="match status" value="1"/>
</dbReference>
<dbReference type="GO" id="GO:0019934">
    <property type="term" value="P:cGMP-mediated signaling"/>
    <property type="evidence" value="ECO:0007669"/>
    <property type="project" value="TreeGrafter"/>
</dbReference>
<dbReference type="GO" id="GO:0004383">
    <property type="term" value="F:guanylate cyclase activity"/>
    <property type="evidence" value="ECO:0007669"/>
    <property type="project" value="TreeGrafter"/>
</dbReference>
<dbReference type="Proteomes" id="UP001178507">
    <property type="component" value="Unassembled WGS sequence"/>
</dbReference>
<keyword evidence="4" id="KW-1185">Reference proteome</keyword>
<dbReference type="Pfam" id="PF00211">
    <property type="entry name" value="Guanylate_cyc"/>
    <property type="match status" value="1"/>
</dbReference>
<organism evidence="3 4">
    <name type="scientific">Effrenium voratum</name>
    <dbReference type="NCBI Taxonomy" id="2562239"/>
    <lineage>
        <taxon>Eukaryota</taxon>
        <taxon>Sar</taxon>
        <taxon>Alveolata</taxon>
        <taxon>Dinophyceae</taxon>
        <taxon>Suessiales</taxon>
        <taxon>Symbiodiniaceae</taxon>
        <taxon>Effrenium</taxon>
    </lineage>
</organism>
<dbReference type="PANTHER" id="PTHR45655:SF13">
    <property type="entry name" value="SOLUBLE GUANYLATE CYCLASE GCY-32-RELATED"/>
    <property type="match status" value="1"/>
</dbReference>
<gene>
    <name evidence="3" type="ORF">EVOR1521_LOCUS25052</name>
</gene>
<evidence type="ECO:0000259" key="2">
    <source>
        <dbReference type="PROSITE" id="PS50125"/>
    </source>
</evidence>
<evidence type="ECO:0000313" key="4">
    <source>
        <dbReference type="Proteomes" id="UP001178507"/>
    </source>
</evidence>
<proteinExistence type="predicted"/>
<dbReference type="GO" id="GO:0008074">
    <property type="term" value="C:guanylate cyclase complex, soluble"/>
    <property type="evidence" value="ECO:0007669"/>
    <property type="project" value="TreeGrafter"/>
</dbReference>
<dbReference type="SUPFAM" id="SSF55073">
    <property type="entry name" value="Nucleotide cyclase"/>
    <property type="match status" value="1"/>
</dbReference>
<protein>
    <recommendedName>
        <fullName evidence="2">Guanylate cyclase domain-containing protein</fullName>
    </recommendedName>
</protein>
<dbReference type="GO" id="GO:0070482">
    <property type="term" value="P:response to oxygen levels"/>
    <property type="evidence" value="ECO:0007669"/>
    <property type="project" value="TreeGrafter"/>
</dbReference>
<sequence>MASMKKRSMEGLFNWLLSFLNIPLAEVTPAGKSKRACLQICCDSEMRIAEVQPELCSWLQYDDMIGMSLFNLMPTVVANAQAAIIRELKRSNECESKRSRAVLLDATGVARACRLTVRPHGGSFTVVVEQVQGKLHIPRGFEQFIRQKPGLHLTDTQEAACIMTDLANTTSFAAQASPRQMAELLHKVYVTASSVVEQEALPYVYIHEVVGDSLLLLCNAEFMARFPGHTAAIGIYVASKVQKAVDDMLRSYGDDMYLRVGIALGPLTAGVVDGRSFRVFGSTIHLSQRLESNCPRGQIACCSGFASQLGQQVDPSLVRCSPRTSDLKGYGEVTYSLVDFLGSSFPGHDLTA</sequence>
<evidence type="ECO:0000256" key="1">
    <source>
        <dbReference type="SAM" id="SignalP"/>
    </source>
</evidence>
<dbReference type="InterPro" id="IPR029787">
    <property type="entry name" value="Nucleotide_cyclase"/>
</dbReference>
<accession>A0AA36JAE4</accession>
<keyword evidence="1" id="KW-0732">Signal</keyword>